<dbReference type="OrthoDB" id="3836772at2759"/>
<dbReference type="AlphaFoldDB" id="A0A9N8KIG3"/>
<evidence type="ECO:0000313" key="2">
    <source>
        <dbReference type="EMBL" id="CAD0108274.1"/>
    </source>
</evidence>
<comment type="caution">
    <text evidence="2">The sequence shown here is derived from an EMBL/GenBank/DDBJ whole genome shotgun (WGS) entry which is preliminary data.</text>
</comment>
<keyword evidence="1" id="KW-0732">Signal</keyword>
<feature type="chain" id="PRO_5040448931" evidence="1">
    <location>
        <begin position="18"/>
        <end position="166"/>
    </location>
</feature>
<name>A0A9N8KIG3_9PEZI</name>
<protein>
    <submittedName>
        <fullName evidence="2">Uncharacterized protein</fullName>
    </submittedName>
</protein>
<feature type="signal peptide" evidence="1">
    <location>
        <begin position="1"/>
        <end position="17"/>
    </location>
</feature>
<organism evidence="2 3">
    <name type="scientific">Aureobasidium uvarum</name>
    <dbReference type="NCBI Taxonomy" id="2773716"/>
    <lineage>
        <taxon>Eukaryota</taxon>
        <taxon>Fungi</taxon>
        <taxon>Dikarya</taxon>
        <taxon>Ascomycota</taxon>
        <taxon>Pezizomycotina</taxon>
        <taxon>Dothideomycetes</taxon>
        <taxon>Dothideomycetidae</taxon>
        <taxon>Dothideales</taxon>
        <taxon>Saccotheciaceae</taxon>
        <taxon>Aureobasidium</taxon>
    </lineage>
</organism>
<dbReference type="EMBL" id="CAINUL010000002">
    <property type="protein sequence ID" value="CAD0108274.1"/>
    <property type="molecule type" value="Genomic_DNA"/>
</dbReference>
<evidence type="ECO:0000256" key="1">
    <source>
        <dbReference type="SAM" id="SignalP"/>
    </source>
</evidence>
<accession>A0A9N8KIG3</accession>
<evidence type="ECO:0000313" key="3">
    <source>
        <dbReference type="Proteomes" id="UP000745764"/>
    </source>
</evidence>
<dbReference type="Proteomes" id="UP000745764">
    <property type="component" value="Unassembled WGS sequence"/>
</dbReference>
<reference evidence="2" key="1">
    <citation type="submission" date="2020-06" db="EMBL/GenBank/DDBJ databases">
        <authorList>
            <person name="Onetto C."/>
        </authorList>
    </citation>
    <scope>NUCLEOTIDE SEQUENCE</scope>
</reference>
<sequence length="166" mass="17343">MLYNSVFALVMAASVLATPLVAKRAATFDCNVAFVACVANPYLGESYCNDVRNTCEACWQTEQSCRVTADYAKGIQCTVDAQLCFHTAENPASVYGAYDCDAAFSTCASAPNTNHAFCAAQQGACNACETQENQCRAAPGANQAGCSAQSAGCFRDAVTSNGSYTA</sequence>
<keyword evidence="3" id="KW-1185">Reference proteome</keyword>
<gene>
    <name evidence="2" type="ORF">AWRI4620_LOCUS2529</name>
</gene>
<proteinExistence type="predicted"/>